<dbReference type="PANTHER" id="PTHR31531:SF2">
    <property type="entry name" value="E3 UBIQUITIN-PROTEIN LIGASE E3D"/>
    <property type="match status" value="1"/>
</dbReference>
<dbReference type="GO" id="GO:0061630">
    <property type="term" value="F:ubiquitin protein ligase activity"/>
    <property type="evidence" value="ECO:0007669"/>
    <property type="project" value="TreeGrafter"/>
</dbReference>
<dbReference type="GO" id="GO:0006513">
    <property type="term" value="P:protein monoubiquitination"/>
    <property type="evidence" value="ECO:0007669"/>
    <property type="project" value="TreeGrafter"/>
</dbReference>
<dbReference type="GO" id="GO:0000151">
    <property type="term" value="C:ubiquitin ligase complex"/>
    <property type="evidence" value="ECO:0007669"/>
    <property type="project" value="TreeGrafter"/>
</dbReference>
<dbReference type="GO" id="GO:0030332">
    <property type="term" value="F:cyclin binding"/>
    <property type="evidence" value="ECO:0007669"/>
    <property type="project" value="TreeGrafter"/>
</dbReference>
<dbReference type="InterPro" id="IPR019193">
    <property type="entry name" value="UBQ-conj_enz_E2-bd_prot"/>
</dbReference>
<feature type="compositionally biased region" description="Polar residues" evidence="1">
    <location>
        <begin position="181"/>
        <end position="206"/>
    </location>
</feature>
<evidence type="ECO:0000256" key="1">
    <source>
        <dbReference type="SAM" id="MobiDB-lite"/>
    </source>
</evidence>
<dbReference type="OrthoDB" id="66510at2759"/>
<feature type="region of interest" description="Disordered" evidence="1">
    <location>
        <begin position="1"/>
        <end position="41"/>
    </location>
</feature>
<feature type="compositionally biased region" description="Low complexity" evidence="1">
    <location>
        <begin position="459"/>
        <end position="474"/>
    </location>
</feature>
<dbReference type="EMBL" id="SPNW01000018">
    <property type="protein sequence ID" value="TIA90535.1"/>
    <property type="molecule type" value="Genomic_DNA"/>
</dbReference>
<feature type="compositionally biased region" description="Basic and acidic residues" evidence="1">
    <location>
        <begin position="1"/>
        <end position="20"/>
    </location>
</feature>
<dbReference type="GO" id="GO:0051865">
    <property type="term" value="P:protein autoubiquitination"/>
    <property type="evidence" value="ECO:0007669"/>
    <property type="project" value="TreeGrafter"/>
</dbReference>
<sequence>MSTMRERSNDDEITVAHDSLENPASSEPPAAVDRASEFADLAHLREHSDAQGDGTPEDSAAMRQSLIKVQQNCMLALNTLIFSTLSSIKPIISTDWRGVSERYTPGRNLRNLNNNVNYALQTHLHAATSGELGERIERMSYLFSPIDAKLVVALHQFAEVLMVLVGGDKNEKKEENDDPATPTSTEKPSSLRSAQRHTSPTHVYDSLQSQMSKLKLEMRANNLSHGDLWIKVETFINLINLLCSERENMGDAPPSYADLSPTQSAALSHKSVSASASTASIVSSVQDEKMRRDLERVTDSIDRLMRITPQLASQRVELTQKQVIEMDLAKLAGEVESSVKTSKAAATSTSASANSKQHNGVGKLLPKSIHSRRSDNNIINGIEKANSRRLDTQRVDMGSRLEDARSKMRDADLIDIVQRNRAGRMVGQDVAMPGGVDGFVGDVAGGANHGDAAAPANGTSHKATSSTSTKDSIDSQTRSLVAQQAYLAEHNVNVGNVLVQFKTQLHGTSKELEVEVDAHARDSVILKNLSNFNVRLKLPTRVVYPQRKTVRLVERDLFEFNLQVSHQSRKSLTTPVVEPPAYPYSAADFALTRPSSFRCAQCSRDLANGVYVDAYRDLPSDSWAEHVDNWMCHPAQELNADYYRDALATSAAPGEALVGSAYWVFHRKNVIDKSVRVEYTVSGRTAAPALPQVRLRLRRRLRTERGGVPLQQGVRAARRAEQVEAVSEDTPTRTHLSHTSSSFTAYNIGHYISAELVDQSRNYGTYRYFLQDEQSGELRLLVWLFNPLVKLRSSQVRLSSAIEACKLFWKTNREEPLRDSRMSSIAKLQYPAWVLDDLERALVSGIGAFLGDSPKRFFSDWHIGYIERVSK</sequence>
<accession>A0A4T0FRG2</accession>
<dbReference type="Pfam" id="PF09814">
    <property type="entry name" value="HECT_2"/>
    <property type="match status" value="2"/>
</dbReference>
<feature type="region of interest" description="Disordered" evidence="1">
    <location>
        <begin position="450"/>
        <end position="474"/>
    </location>
</feature>
<evidence type="ECO:0000313" key="2">
    <source>
        <dbReference type="EMBL" id="TIA90535.1"/>
    </source>
</evidence>
<evidence type="ECO:0000313" key="3">
    <source>
        <dbReference type="Proteomes" id="UP000310189"/>
    </source>
</evidence>
<dbReference type="PANTHER" id="PTHR31531">
    <property type="entry name" value="E3 UBIQUITIN-PROTEIN LIGASE E3D FAMILY MEMBER"/>
    <property type="match status" value="1"/>
</dbReference>
<dbReference type="GO" id="GO:0005829">
    <property type="term" value="C:cytosol"/>
    <property type="evidence" value="ECO:0007669"/>
    <property type="project" value="TreeGrafter"/>
</dbReference>
<comment type="caution">
    <text evidence="2">The sequence shown here is derived from an EMBL/GenBank/DDBJ whole genome shotgun (WGS) entry which is preliminary data.</text>
</comment>
<dbReference type="AlphaFoldDB" id="A0A4T0FRG2"/>
<dbReference type="Proteomes" id="UP000310189">
    <property type="component" value="Unassembled WGS sequence"/>
</dbReference>
<protein>
    <submittedName>
        <fullName evidence="2">Uncharacterized protein</fullName>
    </submittedName>
</protein>
<dbReference type="GO" id="GO:0000209">
    <property type="term" value="P:protein polyubiquitination"/>
    <property type="evidence" value="ECO:0007669"/>
    <property type="project" value="TreeGrafter"/>
</dbReference>
<organism evidence="2 3">
    <name type="scientific">Wallemia hederae</name>
    <dbReference type="NCBI Taxonomy" id="1540922"/>
    <lineage>
        <taxon>Eukaryota</taxon>
        <taxon>Fungi</taxon>
        <taxon>Dikarya</taxon>
        <taxon>Basidiomycota</taxon>
        <taxon>Wallemiomycotina</taxon>
        <taxon>Wallemiomycetes</taxon>
        <taxon>Wallemiales</taxon>
        <taxon>Wallemiaceae</taxon>
        <taxon>Wallemia</taxon>
    </lineage>
</organism>
<reference evidence="2 3" key="1">
    <citation type="submission" date="2019-03" db="EMBL/GenBank/DDBJ databases">
        <title>Sequencing 23 genomes of Wallemia ichthyophaga.</title>
        <authorList>
            <person name="Gostincar C."/>
        </authorList>
    </citation>
    <scope>NUCLEOTIDE SEQUENCE [LARGE SCALE GENOMIC DNA]</scope>
    <source>
        <strain evidence="2 3">EXF-5753</strain>
    </source>
</reference>
<gene>
    <name evidence="2" type="ORF">E3P99_01491</name>
</gene>
<feature type="region of interest" description="Disordered" evidence="1">
    <location>
        <begin position="170"/>
        <end position="206"/>
    </location>
</feature>
<dbReference type="GO" id="GO:0005634">
    <property type="term" value="C:nucleus"/>
    <property type="evidence" value="ECO:0007669"/>
    <property type="project" value="TreeGrafter"/>
</dbReference>
<keyword evidence="3" id="KW-1185">Reference proteome</keyword>
<name>A0A4T0FRG2_9BASI</name>
<dbReference type="GO" id="GO:0031624">
    <property type="term" value="F:ubiquitin conjugating enzyme binding"/>
    <property type="evidence" value="ECO:0007669"/>
    <property type="project" value="TreeGrafter"/>
</dbReference>
<dbReference type="GO" id="GO:0043161">
    <property type="term" value="P:proteasome-mediated ubiquitin-dependent protein catabolic process"/>
    <property type="evidence" value="ECO:0007669"/>
    <property type="project" value="TreeGrafter"/>
</dbReference>
<proteinExistence type="predicted"/>